<keyword evidence="13" id="KW-1185">Reference proteome</keyword>
<dbReference type="InterPro" id="IPR015816">
    <property type="entry name" value="Vitellinogen_b-sht_N"/>
</dbReference>
<dbReference type="SUPFAM" id="SSF48371">
    <property type="entry name" value="ARM repeat"/>
    <property type="match status" value="1"/>
</dbReference>
<name>A0A0C9QMQ8_9HYME</name>
<dbReference type="InterPro" id="IPR016024">
    <property type="entry name" value="ARM-type_fold"/>
</dbReference>
<dbReference type="InterPro" id="IPR015819">
    <property type="entry name" value="Lipid_transp_b-sht_shell"/>
</dbReference>
<sequence>MGQLPRLLSAGVIGAAVTFLLLLIPVSANTCMIGCHGLRAGKGHVEGTVYSYAFEGTSTTAVSEAQGASTVQLSATVELSVKPDCIRQVKLKNLLVNGSPASQKDVEQHALQFNYHEGHIDTSVCSEPQDSQVSLNIKRAIVSLFQTSVMQDSGVTMHRETDVFGNCETSFEFRKEGEKLTVRKRKNLSSCSHREHLRHGLFYSTHDHSSDIQTSPVLDSQQEIEQIYDKGVLNSVKSTETYVYKPFTNGDAGAKTIIESKLSLKSTSADGQSTAPVSVPKSLVFEAPHPVVESSPDAILKSLKSLKESSKPEEIKSGAAEKFGDLIKVLRKSNKNDILAVYQRVKAGGSGFDKNYDRKILLDALYRTGTGEAAEVAVELIKKRELSNEQKLGYLASLSLVDHVNLPAVTAVVSLLDDKDMPRIGYLGIGNVIGKYCRDHECENVPEVKAALEKISSKIHNGKPENRKSENEIIAAFKALGNAKYLDDQTIDKMVKIVKDKGIPNRVRVAAIEALPAKCTMKWKTPLLDVFGDREEDSEIRLKIYLSLVACPCAPVANAIKDVLDKETVNQVGSFITTHLKNLRASTDPSKANAKKYFEEIRPRKKFPIDFRKFSFNNELSYKIDKLGVGSTLEQNVIYSQKSWIPRSTSLNLTSEIFGRSFNFLEIDTRVENLDRLIEHYFGPKGVIKRSDINDLINDGKTTFSDVYGRVKERLDKLGRGRRAALNYGDIEKFTKNIESNDDNELDDNLDIDISIKMFGLELAFLDLRDTNIENEKSTSTVDKIFRNINEALNHAKNFDYSVSKHLNFMDIDLIYPTGLGFPLSVGIEGNSVTNIKSNGKIDVQSIMKDPKNAVIKIGLEPSASITIAASLTIDTFGIENGLKVIGEIHTSTGSDLSLKMLDGNGFDVSFGVPKRKQEIISVSSQVILIDKNGLKTPVKFSKGKEHSDCFDQFSTILGLTICGHFAYPYESIGSIEKRPFFPVSGPAKFALSVENNDATSYRIRAFYDKSKDNYRSVEVLFETPNSRNNRKVLLRVEGSNEPSKKYVRAIFDSPFKHADGKLALENSDKAKTLTLTLKHDNDDYYGSVGIVANGNKYKPILEYKVPDHIEKLAGGKGGAVAAYKLDGDITVNEDSQGKKYVFEDVTLFAHDKKLASLDGSVLTGPRALVVDAKMSHKEENVHLKFDGRINDLGFDVNMALVPSKNPHVGFQLVWHYQVKNEEMDHSFVFTYGRDLQSKINRVSLIEHRSFKKNDRQDPQSFSPLARLKCKSEITWPAENFNVKLETDLSPQNFETEMDFQYGKFKLGTDIEIKIDEASPSNWEIELSAYLIESKLALSAKHQKLSDNKRKFEGKLEIPGGKYEADVSTLYQVEGHNANIGLESEFKFNGKKMEVNYGFEMNPQKLNSHALVSFDNAKYLDFLLKGTRGASPHGEFNLLVKKIIIIAGQFTYQNGKGTSTLNIELPRFERKIKSTGSLTITGTRHIANIEVLLDAEKDPNKRIKISTDSDLSKTKIDTKNVIEILSYKLEINGVGKLTEKQENSRDFEGKVDLLLPNGRYFIATGKGSANRAADKSEISAKYELLDHENKGGPSRKISYEYDLVMSQPEHDDVDSKQKISLVNYDNKNLILAFGTKYAGLSHSTGAKRVDVFGTASGSYLPREFKLSFTSDNEAKQKGSWKLDSSLGDDLSVKAGGNYFHGCDEGKPSNGDVSLALVLPNEKLRNLKYEGKSSLLLPHDGSDEFSYSTVQSVTYNDDKTVSGKLNLQSSGFQSGPIRQGKGGLELVVLQNPALIISADIKHDSTGELKKADGSLNVDYGNKKIALNLDATYKLDLSHLGMNVKAKTPTEKLRDVEIGFERNVDKNNHGAAKYNVHMITDGKKYDVTSEFAISKNGNNFNLILTCPDGKTEISSIVNILGDNEYKGEWKIKSPKGFVVADGHLKLENIDDFTLKLNFDSDKIKERKIHAEITSNPAVKTGKKIVITVTSDGKNIITGSTNYNKRDEGGNVIVEGSGNLKIGDNTKSSRFIYSRKQLTRDNDGEIGVFITLNANFGPSAVIGEFKLSDKEVYVFDSFCEQGKDCAHFKVQSVLNADRESRMNHQITVEVDLKKFYVPVEFGLKTTTKYHPKELTLDHTANLYLHTSKDKTQYSSHIYVTSDESGVVLTVPNREFALITSVNVPKGKTPVGPYKIDVSAYLDRKNHPNDKTSFIASGDISADKNSAGISGEARFIYPAQTKDMIIKGKIYSSKENYLDANVDFDVFAKKTQKINVVARLVKNPMEKGYSLTGLLDVNSRGQQLKVELKNNLVLSSNEIDVESSLSYNDKNQKPKTIGVFLTGNGKKINFKVQGPNNYLIRSDSTIELAKNVQKIESKHQILDNPVVVVSIEARDFNSVKYQSYQQDKPDTKLIVNGRVVSGQVAEIIADSLINGEKKNLLSIGVYLDENRFLKPNFVYNKDNVAYMVDLYREKLIKYAGMLKDAAKEINDEAITEFTDLFEHLKKSQPNWKPVIDYYQRELTKLKEEISNDKTLHEILDAYTKIFGGVTTAVVQTIKELMQHLEVLHKQLHEIMDKMIELIKSTTPRIKESLDKICKALLEITDSATKLGATYIKAVLTIINEHQKELKELLTLISELLHDVAKILSKGINQIESEIKNFLATVSQQIKSLPIKELLPLKNIKWADIANYQIPESVLMPIEEAFVQLTKLLPTEELRQFATVTYNYLLKLVKHQAVDEHAELKNIYTHGIDALRSIIGLLQQQDISQNLYELFGGNLLNQFHYLKKLPGIPTLKLSIVNLIKNGELPNIKDIYYTYRPTAYVSDIMPPFSKMGIVVDGGHFFTFDGRHLTMAGACDYVLAHDTRDGNFTIIGSFNSGRLISLTIVAPSESITLKSNGNILVDDKPAEYPASTKNLHAFLTPPIVNVKSDYGVHVACSQKAPMICSIYVSGFYHGRLRGILGDADNEPYDDFTLPTGSITEKESAFGNAYRVNPSCPSAPAVESPPKRNPTCTSYFTGSGSSMSSCFNYVSPVAFRQACDNAMVSGSPQDACLISAAYYAACRKERVDISIPSACGACKVNQDSIAVGDGFSVKIPSKEADIVFVIEQSSKNEKIYHDLIVPLMAEVKSEFKHHGIGDVHIGLIGFGDHMKWPQHYTTGGSTNVNGEVKNMKFAEATPKISYSEAREGNVSTRLQYLKQRVDVELGTFKLTDAYEEAIRYPFRTGSAKVVVGILASSCEKSPLPLSLQQARLFMGQKVYRELGLTYHHIGFLNDILVSGKMQKNVVGYDSVAGYTFADSKNKPLEGSIDKNNLVLTSNDVCAGFAVSSGGAAFSSNHFLEAKQNQRKLYLQVAARRIVDGAANIELKEDCVCKQQSGLNGYASCKIVGRKEKKSLGKQAKG</sequence>
<feature type="signal peptide" evidence="8">
    <location>
        <begin position="1"/>
        <end position="28"/>
    </location>
</feature>
<keyword evidence="7" id="KW-1015">Disulfide bond</keyword>
<evidence type="ECO:0000256" key="8">
    <source>
        <dbReference type="SAM" id="SignalP"/>
    </source>
</evidence>
<keyword evidence="4 8" id="KW-0732">Signal</keyword>
<evidence type="ECO:0000259" key="10">
    <source>
        <dbReference type="PROSITE" id="PS51233"/>
    </source>
</evidence>
<dbReference type="Pfam" id="PF01347">
    <property type="entry name" value="Vitellogenin_N"/>
    <property type="match status" value="1"/>
</dbReference>
<dbReference type="Gene3D" id="2.20.50.20">
    <property type="entry name" value="Lipovitellin. Chain A, domain 3"/>
    <property type="match status" value="1"/>
</dbReference>
<dbReference type="GO" id="GO:0005576">
    <property type="term" value="C:extracellular region"/>
    <property type="evidence" value="ECO:0007669"/>
    <property type="project" value="UniProtKB-SubCell"/>
</dbReference>
<evidence type="ECO:0000256" key="6">
    <source>
        <dbReference type="ARBA" id="ARBA00023180"/>
    </source>
</evidence>
<evidence type="ECO:0000259" key="9">
    <source>
        <dbReference type="PROSITE" id="PS51211"/>
    </source>
</evidence>
<dbReference type="GO" id="GO:0005319">
    <property type="term" value="F:lipid transporter activity"/>
    <property type="evidence" value="ECO:0007669"/>
    <property type="project" value="InterPro"/>
</dbReference>
<dbReference type="InterPro" id="IPR001846">
    <property type="entry name" value="VWF_type-D"/>
</dbReference>
<feature type="chain" id="PRO_5007394570" evidence="8">
    <location>
        <begin position="29"/>
        <end position="3397"/>
    </location>
</feature>
<dbReference type="Gene3D" id="2.30.230.10">
    <property type="entry name" value="Lipovitellin, beta-sheet shell regions, chain A"/>
    <property type="match status" value="1"/>
</dbReference>
<dbReference type="RefSeq" id="XP_011298588.1">
    <property type="nucleotide sequence ID" value="XM_011300286.1"/>
</dbReference>
<evidence type="ECO:0000256" key="4">
    <source>
        <dbReference type="ARBA" id="ARBA00022729"/>
    </source>
</evidence>
<keyword evidence="2" id="KW-0813">Transport</keyword>
<comment type="caution">
    <text evidence="7">Lacks conserved residue(s) required for the propagation of feature annotation.</text>
</comment>
<dbReference type="Proteomes" id="UP000694866">
    <property type="component" value="Unplaced"/>
</dbReference>
<organism evidence="11">
    <name type="scientific">Fopius arisanus</name>
    <dbReference type="NCBI Taxonomy" id="64838"/>
    <lineage>
        <taxon>Eukaryota</taxon>
        <taxon>Metazoa</taxon>
        <taxon>Ecdysozoa</taxon>
        <taxon>Arthropoda</taxon>
        <taxon>Hexapoda</taxon>
        <taxon>Insecta</taxon>
        <taxon>Pterygota</taxon>
        <taxon>Neoptera</taxon>
        <taxon>Endopterygota</taxon>
        <taxon>Hymenoptera</taxon>
        <taxon>Apocrita</taxon>
        <taxon>Ichneumonoidea</taxon>
        <taxon>Braconidae</taxon>
        <taxon>Opiinae</taxon>
        <taxon>Fopius</taxon>
    </lineage>
</organism>
<evidence type="ECO:0000256" key="2">
    <source>
        <dbReference type="ARBA" id="ARBA00022448"/>
    </source>
</evidence>
<dbReference type="Pfam" id="PF09172">
    <property type="entry name" value="Vit_open_b-sht"/>
    <property type="match status" value="1"/>
</dbReference>
<evidence type="ECO:0000256" key="7">
    <source>
        <dbReference type="PROSITE-ProRule" id="PRU00557"/>
    </source>
</evidence>
<dbReference type="SMART" id="SM00216">
    <property type="entry name" value="VWD"/>
    <property type="match status" value="1"/>
</dbReference>
<dbReference type="PROSITE" id="PS51233">
    <property type="entry name" value="VWFD"/>
    <property type="match status" value="1"/>
</dbReference>
<dbReference type="SMART" id="SM00638">
    <property type="entry name" value="LPD_N"/>
    <property type="match status" value="1"/>
</dbReference>
<evidence type="ECO:0000313" key="13">
    <source>
        <dbReference type="Proteomes" id="UP000694866"/>
    </source>
</evidence>
<reference evidence="14" key="2">
    <citation type="submission" date="2025-04" db="UniProtKB">
        <authorList>
            <consortium name="RefSeq"/>
        </authorList>
    </citation>
    <scope>IDENTIFICATION</scope>
    <source>
        <strain evidence="14">USDA-PBARC FA_bdor</strain>
        <tissue evidence="14">Whole organism</tissue>
    </source>
</reference>
<dbReference type="CTD" id="43827"/>
<dbReference type="PANTHER" id="PTHR23345">
    <property type="entry name" value="VITELLOGENIN-RELATED"/>
    <property type="match status" value="1"/>
</dbReference>
<dbReference type="SMART" id="SM01169">
    <property type="entry name" value="DUF1943"/>
    <property type="match status" value="1"/>
</dbReference>
<dbReference type="KEGG" id="fas:105263817"/>
<dbReference type="OrthoDB" id="6484170at2759"/>
<evidence type="ECO:0000313" key="11">
    <source>
        <dbReference type="EMBL" id="JAG74536.1"/>
    </source>
</evidence>
<evidence type="ECO:0000256" key="5">
    <source>
        <dbReference type="ARBA" id="ARBA00023055"/>
    </source>
</evidence>
<evidence type="ECO:0000256" key="3">
    <source>
        <dbReference type="ARBA" id="ARBA00022525"/>
    </source>
</evidence>
<reference evidence="11" key="1">
    <citation type="submission" date="2015-01" db="EMBL/GenBank/DDBJ databases">
        <title>Transcriptome Assembly of Fopius arisanus.</title>
        <authorList>
            <person name="Geib S."/>
        </authorList>
    </citation>
    <scope>NUCLEOTIDE SEQUENCE</scope>
</reference>
<dbReference type="EMBL" id="GBYB01004771">
    <property type="protein sequence ID" value="JAG74538.1"/>
    <property type="molecule type" value="Transcribed_RNA"/>
</dbReference>
<dbReference type="EMBL" id="GBYB01004769">
    <property type="protein sequence ID" value="JAG74536.1"/>
    <property type="molecule type" value="Transcribed_RNA"/>
</dbReference>
<dbReference type="PROSITE" id="PS51211">
    <property type="entry name" value="VITELLOGENIN"/>
    <property type="match status" value="1"/>
</dbReference>
<accession>A0A9R1SWT9</accession>
<dbReference type="Gene3D" id="2.20.80.10">
    <property type="entry name" value="Lipovitellin-phosvitin complex, chain A, domain 4"/>
    <property type="match status" value="1"/>
</dbReference>
<dbReference type="GeneID" id="105263817"/>
<dbReference type="Gene3D" id="1.25.10.20">
    <property type="entry name" value="Vitellinogen, superhelical"/>
    <property type="match status" value="1"/>
</dbReference>
<dbReference type="InterPro" id="IPR050733">
    <property type="entry name" value="Vitellogenin/Apolipophorin"/>
</dbReference>
<dbReference type="Pfam" id="PF00094">
    <property type="entry name" value="VWD"/>
    <property type="match status" value="1"/>
</dbReference>
<gene>
    <name evidence="11" type="primary">APLP_1</name>
    <name evidence="12" type="synonym">APLP_2</name>
    <name evidence="14" type="synonym">apolpp</name>
    <name evidence="11" type="ORF">g.17430</name>
    <name evidence="12" type="ORF">g.17445</name>
</gene>
<dbReference type="InterPro" id="IPR009454">
    <property type="entry name" value="Lipid_transpt_open_b-sht"/>
</dbReference>
<dbReference type="PANTHER" id="PTHR23345:SF36">
    <property type="entry name" value="APOLIPOPHORINS"/>
    <property type="match status" value="1"/>
</dbReference>
<keyword evidence="6" id="KW-0325">Glycoprotein</keyword>
<proteinExistence type="predicted"/>
<feature type="domain" description="VWFD" evidence="10">
    <location>
        <begin position="2828"/>
        <end position="2993"/>
    </location>
</feature>
<accession>A0A0C9QMQ8</accession>
<dbReference type="InterPro" id="IPR015255">
    <property type="entry name" value="Vitellinogen_open_b-sht"/>
</dbReference>
<dbReference type="SUPFAM" id="SSF48431">
    <property type="entry name" value="Lipovitellin-phosvitin complex, superhelical domain"/>
    <property type="match status" value="1"/>
</dbReference>
<dbReference type="InterPro" id="IPR015817">
    <property type="entry name" value="Vitellinogen_open_b-sht_sub1"/>
</dbReference>
<feature type="domain" description="Vitellogenin" evidence="9">
    <location>
        <begin position="44"/>
        <end position="649"/>
    </location>
</feature>
<evidence type="ECO:0000313" key="12">
    <source>
        <dbReference type="EMBL" id="JAG74538.1"/>
    </source>
</evidence>
<evidence type="ECO:0000313" key="14">
    <source>
        <dbReference type="RefSeq" id="XP_011298588.1"/>
    </source>
</evidence>
<dbReference type="Pfam" id="PF06448">
    <property type="entry name" value="DUF1081"/>
    <property type="match status" value="1"/>
</dbReference>
<dbReference type="InterPro" id="IPR001747">
    <property type="entry name" value="Vitellogenin_N"/>
</dbReference>
<dbReference type="SUPFAM" id="SSF56968">
    <property type="entry name" value="Lipovitellin-phosvitin complex, beta-sheet shell regions"/>
    <property type="match status" value="2"/>
</dbReference>
<protein>
    <submittedName>
        <fullName evidence="11">APLP_1 protein</fullName>
    </submittedName>
    <submittedName>
        <fullName evidence="12">APLP_2 protein</fullName>
    </submittedName>
    <submittedName>
        <fullName evidence="14">Apolipophorins</fullName>
    </submittedName>
</protein>
<keyword evidence="5" id="KW-0445">Lipid transport</keyword>
<keyword evidence="3" id="KW-0964">Secreted</keyword>
<dbReference type="InterPro" id="IPR011030">
    <property type="entry name" value="Lipovitellin_superhlx_dom"/>
</dbReference>
<feature type="disulfide bond" evidence="7">
    <location>
        <begin position="437"/>
        <end position="442"/>
    </location>
</feature>
<evidence type="ECO:0000256" key="1">
    <source>
        <dbReference type="ARBA" id="ARBA00004613"/>
    </source>
</evidence>
<comment type="subcellular location">
    <subcellularLocation>
        <location evidence="1">Secreted</location>
    </subcellularLocation>
</comment>